<dbReference type="PANTHER" id="PTHR11352:SF0">
    <property type="entry name" value="PROLIFERATING CELL NUCLEAR ANTIGEN"/>
    <property type="match status" value="1"/>
</dbReference>
<dbReference type="PANTHER" id="PTHR11352">
    <property type="entry name" value="PROLIFERATING CELL NUCLEAR ANTIGEN"/>
    <property type="match status" value="1"/>
</dbReference>
<dbReference type="GO" id="GO:0019985">
    <property type="term" value="P:translesion synthesis"/>
    <property type="evidence" value="ECO:0007669"/>
    <property type="project" value="TreeGrafter"/>
</dbReference>
<evidence type="ECO:0000313" key="2">
    <source>
        <dbReference type="EMBL" id="AYV82271.1"/>
    </source>
</evidence>
<dbReference type="SUPFAM" id="SSF55979">
    <property type="entry name" value="DNA clamp"/>
    <property type="match status" value="2"/>
</dbReference>
<dbReference type="GO" id="GO:0003677">
    <property type="term" value="F:DNA binding"/>
    <property type="evidence" value="ECO:0007669"/>
    <property type="project" value="InterPro"/>
</dbReference>
<proteinExistence type="predicted"/>
<feature type="domain" description="Proliferating cell nuclear antigen PCNA C-terminal" evidence="1">
    <location>
        <begin position="146"/>
        <end position="268"/>
    </location>
</feature>
<reference evidence="2" key="1">
    <citation type="submission" date="2018-10" db="EMBL/GenBank/DDBJ databases">
        <title>Hidden diversity of soil giant viruses.</title>
        <authorList>
            <person name="Schulz F."/>
            <person name="Alteio L."/>
            <person name="Goudeau D."/>
            <person name="Ryan E.M."/>
            <person name="Malmstrom R.R."/>
            <person name="Blanchard J."/>
            <person name="Woyke T."/>
        </authorList>
    </citation>
    <scope>NUCLEOTIDE SEQUENCE</scope>
    <source>
        <strain evidence="2">HOV1</strain>
    </source>
</reference>
<organism evidence="2">
    <name type="scientific">Homavirus sp</name>
    <dbReference type="NCBI Taxonomy" id="2487769"/>
    <lineage>
        <taxon>Viruses</taxon>
        <taxon>Varidnaviria</taxon>
        <taxon>Bamfordvirae</taxon>
        <taxon>Nucleocytoviricota</taxon>
        <taxon>Megaviricetes</taxon>
        <taxon>Imitervirales</taxon>
        <taxon>Mimiviridae</taxon>
        <taxon>Klosneuvirinae</taxon>
    </lineage>
</organism>
<dbReference type="EMBL" id="MK072354">
    <property type="protein sequence ID" value="AYV82271.1"/>
    <property type="molecule type" value="Genomic_DNA"/>
</dbReference>
<gene>
    <name evidence="2" type="ORF">Homavirus23_2</name>
</gene>
<dbReference type="Pfam" id="PF02747">
    <property type="entry name" value="PCNA_C"/>
    <property type="match status" value="1"/>
</dbReference>
<evidence type="ECO:0000259" key="1">
    <source>
        <dbReference type="Pfam" id="PF02747"/>
    </source>
</evidence>
<dbReference type="GO" id="GO:0030337">
    <property type="term" value="F:DNA polymerase processivity factor activity"/>
    <property type="evidence" value="ECO:0007669"/>
    <property type="project" value="InterPro"/>
</dbReference>
<protein>
    <submittedName>
        <fullName evidence="2">Proliferating cell nuclear antigen</fullName>
    </submittedName>
</protein>
<dbReference type="Gene3D" id="3.70.10.10">
    <property type="match status" value="1"/>
</dbReference>
<dbReference type="InterPro" id="IPR000730">
    <property type="entry name" value="Pr_cel_nuc_antig"/>
</dbReference>
<accession>A0A3G5A7S7</accession>
<dbReference type="InterPro" id="IPR022649">
    <property type="entry name" value="Pr_cel_nuc_antig_C"/>
</dbReference>
<dbReference type="GO" id="GO:0006298">
    <property type="term" value="P:mismatch repair"/>
    <property type="evidence" value="ECO:0007669"/>
    <property type="project" value="TreeGrafter"/>
</dbReference>
<dbReference type="GO" id="GO:0006275">
    <property type="term" value="P:regulation of DNA replication"/>
    <property type="evidence" value="ECO:0007669"/>
    <property type="project" value="InterPro"/>
</dbReference>
<dbReference type="InterPro" id="IPR046938">
    <property type="entry name" value="DNA_clamp_sf"/>
</dbReference>
<name>A0A3G5A7S7_9VIRU</name>
<sequence length="307" mass="35667">MKILKISTTEFNTIRTLFSALHECVNVVNMQIIFDHNDKNKNSILIRQMTPTKVALFNVKLNGHQFDKFESAFETLNISIQLSEICDIFNNNNLETVDNIKMYITNSNDSYFSIQLNNYEQMKCVIKHIPIISKSFDDNPEWKISLPDITFHAVIQMNSQRFNQICKNTFDNVMNIVCLKDKVTFKYKYESTPNTNTPNTYITNKRSSFKQISGGHTSIVFDNNNNKKIDETFDITILKDFSHSNLPSLCNTVEIYIRNNYPACIIYTTSLGKIMIATSNIGRWDICKQVKRERCELNIDQNKRQCV</sequence>
<dbReference type="GO" id="GO:0006272">
    <property type="term" value="P:leading strand elongation"/>
    <property type="evidence" value="ECO:0007669"/>
    <property type="project" value="TreeGrafter"/>
</dbReference>